<evidence type="ECO:0000313" key="2">
    <source>
        <dbReference type="Proteomes" id="UP000198287"/>
    </source>
</evidence>
<proteinExistence type="predicted"/>
<protein>
    <submittedName>
        <fullName evidence="1">Uncharacterized protein</fullName>
    </submittedName>
</protein>
<comment type="caution">
    <text evidence="1">The sequence shown here is derived from an EMBL/GenBank/DDBJ whole genome shotgun (WGS) entry which is preliminary data.</text>
</comment>
<name>A0A226DDU1_FOLCA</name>
<organism evidence="1 2">
    <name type="scientific">Folsomia candida</name>
    <name type="common">Springtail</name>
    <dbReference type="NCBI Taxonomy" id="158441"/>
    <lineage>
        <taxon>Eukaryota</taxon>
        <taxon>Metazoa</taxon>
        <taxon>Ecdysozoa</taxon>
        <taxon>Arthropoda</taxon>
        <taxon>Hexapoda</taxon>
        <taxon>Collembola</taxon>
        <taxon>Entomobryomorpha</taxon>
        <taxon>Isotomoidea</taxon>
        <taxon>Isotomidae</taxon>
        <taxon>Proisotominae</taxon>
        <taxon>Folsomia</taxon>
    </lineage>
</organism>
<sequence length="244" mass="27989">MSHGACRMSTFFHSQTGQITQLLHELNIIQQRVGIPLKLNCNKPSNKFDIIKLHSTIYLFHLSGSARQAAWLLKKKKMQFRDEEDSITEKPYLHPVNSPMPFALSWRIGCHHKETSNPCNFVNFSHCCNEEKTFEIGELGYLAMRVIKTQQQPRPEASKGRKRLRSTLHYLLVIPTLYYRFDIIGHTFRLDDLLSFMGHEASKFKNSSTSGFTISENSLNTSSKLEIIMKGFELVNAGISHPEC</sequence>
<gene>
    <name evidence="1" type="ORF">Fcan01_21610</name>
</gene>
<accession>A0A226DDU1</accession>
<dbReference type="EMBL" id="LNIX01000021">
    <property type="protein sequence ID" value="OXA43732.1"/>
    <property type="molecule type" value="Genomic_DNA"/>
</dbReference>
<dbReference type="Proteomes" id="UP000198287">
    <property type="component" value="Unassembled WGS sequence"/>
</dbReference>
<reference evidence="1 2" key="1">
    <citation type="submission" date="2015-12" db="EMBL/GenBank/DDBJ databases">
        <title>The genome of Folsomia candida.</title>
        <authorList>
            <person name="Faddeeva A."/>
            <person name="Derks M.F."/>
            <person name="Anvar Y."/>
            <person name="Smit S."/>
            <person name="Van Straalen N."/>
            <person name="Roelofs D."/>
        </authorList>
    </citation>
    <scope>NUCLEOTIDE SEQUENCE [LARGE SCALE GENOMIC DNA]</scope>
    <source>
        <strain evidence="1 2">VU population</strain>
        <tissue evidence="1">Whole body</tissue>
    </source>
</reference>
<keyword evidence="2" id="KW-1185">Reference proteome</keyword>
<evidence type="ECO:0000313" key="1">
    <source>
        <dbReference type="EMBL" id="OXA43732.1"/>
    </source>
</evidence>
<dbReference type="AlphaFoldDB" id="A0A226DDU1"/>